<reference evidence="2" key="1">
    <citation type="submission" date="2022-11" db="EMBL/GenBank/DDBJ databases">
        <title>Centuries of genome instability and evolution in soft-shell clam transmissible cancer (bioRxiv).</title>
        <authorList>
            <person name="Hart S.F.M."/>
            <person name="Yonemitsu M.A."/>
            <person name="Giersch R.M."/>
            <person name="Beal B.F."/>
            <person name="Arriagada G."/>
            <person name="Davis B.W."/>
            <person name="Ostrander E.A."/>
            <person name="Goff S.P."/>
            <person name="Metzger M.J."/>
        </authorList>
    </citation>
    <scope>NUCLEOTIDE SEQUENCE</scope>
    <source>
        <strain evidence="2">MELC-2E11</strain>
        <tissue evidence="2">Siphon/mantle</tissue>
    </source>
</reference>
<sequence>MSTATQVGDFPQTPGELYTRYYKPKSSLKTPVEPGKRKVKKKTAVPKVAFDTASEDETIHTVPVKKSFQNLLPAFSGAVFERPVSKVIEDNSKSVVMATNHNEVFRNPVVERTIGQLKSDREDKTSSKPVSRFKAQRQK</sequence>
<proteinExistence type="predicted"/>
<dbReference type="Proteomes" id="UP001164746">
    <property type="component" value="Chromosome 8"/>
</dbReference>
<name>A0ABY7F2Q1_MYAAR</name>
<evidence type="ECO:0000313" key="2">
    <source>
        <dbReference type="EMBL" id="WAR13601.1"/>
    </source>
</evidence>
<protein>
    <submittedName>
        <fullName evidence="2">Uncharacterized protein</fullName>
    </submittedName>
</protein>
<gene>
    <name evidence="2" type="ORF">MAR_027781</name>
</gene>
<feature type="region of interest" description="Disordered" evidence="1">
    <location>
        <begin position="115"/>
        <end position="139"/>
    </location>
</feature>
<evidence type="ECO:0000256" key="1">
    <source>
        <dbReference type="SAM" id="MobiDB-lite"/>
    </source>
</evidence>
<dbReference type="EMBL" id="CP111019">
    <property type="protein sequence ID" value="WAR13601.1"/>
    <property type="molecule type" value="Genomic_DNA"/>
</dbReference>
<accession>A0ABY7F2Q1</accession>
<organism evidence="2 3">
    <name type="scientific">Mya arenaria</name>
    <name type="common">Soft-shell clam</name>
    <dbReference type="NCBI Taxonomy" id="6604"/>
    <lineage>
        <taxon>Eukaryota</taxon>
        <taxon>Metazoa</taxon>
        <taxon>Spiralia</taxon>
        <taxon>Lophotrochozoa</taxon>
        <taxon>Mollusca</taxon>
        <taxon>Bivalvia</taxon>
        <taxon>Autobranchia</taxon>
        <taxon>Heteroconchia</taxon>
        <taxon>Euheterodonta</taxon>
        <taxon>Imparidentia</taxon>
        <taxon>Neoheterodontei</taxon>
        <taxon>Myida</taxon>
        <taxon>Myoidea</taxon>
        <taxon>Myidae</taxon>
        <taxon>Mya</taxon>
    </lineage>
</organism>
<keyword evidence="3" id="KW-1185">Reference proteome</keyword>
<evidence type="ECO:0000313" key="3">
    <source>
        <dbReference type="Proteomes" id="UP001164746"/>
    </source>
</evidence>